<dbReference type="EMBL" id="JBHTLX010000005">
    <property type="protein sequence ID" value="MFD1246975.1"/>
    <property type="molecule type" value="Genomic_DNA"/>
</dbReference>
<gene>
    <name evidence="1" type="ORF">ACFQ3F_04165</name>
</gene>
<protein>
    <submittedName>
        <fullName evidence="1">Uncharacterized protein</fullName>
    </submittedName>
</protein>
<evidence type="ECO:0000313" key="1">
    <source>
        <dbReference type="EMBL" id="MFD1246975.1"/>
    </source>
</evidence>
<dbReference type="RefSeq" id="WP_367917552.1">
    <property type="nucleotide sequence ID" value="NZ_BAABAC010000005.1"/>
</dbReference>
<evidence type="ECO:0000313" key="2">
    <source>
        <dbReference type="Proteomes" id="UP001597229"/>
    </source>
</evidence>
<dbReference type="Proteomes" id="UP001597229">
    <property type="component" value="Unassembled WGS sequence"/>
</dbReference>
<comment type="caution">
    <text evidence="1">The sequence shown here is derived from an EMBL/GenBank/DDBJ whole genome shotgun (WGS) entry which is preliminary data.</text>
</comment>
<accession>A0ABW3VWP4</accession>
<keyword evidence="2" id="KW-1185">Reference proteome</keyword>
<name>A0ABW3VWP4_9ACTN</name>
<sequence>MTSEYDATAARLNATLDDLTAVLAELTVAVHDFKASVAGFDGVVDKADGLLARADKLLAPLAATQQVGDQLKVAGQLAGQVASAAVKKGVAAAKGARP</sequence>
<reference evidence="2" key="1">
    <citation type="journal article" date="2019" name="Int. J. Syst. Evol. Microbiol.">
        <title>The Global Catalogue of Microorganisms (GCM) 10K type strain sequencing project: providing services to taxonomists for standard genome sequencing and annotation.</title>
        <authorList>
            <consortium name="The Broad Institute Genomics Platform"/>
            <consortium name="The Broad Institute Genome Sequencing Center for Infectious Disease"/>
            <person name="Wu L."/>
            <person name="Ma J."/>
        </authorList>
    </citation>
    <scope>NUCLEOTIDE SEQUENCE [LARGE SCALE GENOMIC DNA]</scope>
    <source>
        <strain evidence="2">CCUG 52478</strain>
    </source>
</reference>
<proteinExistence type="predicted"/>
<organism evidence="1 2">
    <name type="scientific">Nocardioides ginsengisoli</name>
    <dbReference type="NCBI Taxonomy" id="363868"/>
    <lineage>
        <taxon>Bacteria</taxon>
        <taxon>Bacillati</taxon>
        <taxon>Actinomycetota</taxon>
        <taxon>Actinomycetes</taxon>
        <taxon>Propionibacteriales</taxon>
        <taxon>Nocardioidaceae</taxon>
        <taxon>Nocardioides</taxon>
    </lineage>
</organism>